<feature type="domain" description="YhdP central" evidence="1">
    <location>
        <begin position="11"/>
        <end position="1331"/>
    </location>
</feature>
<dbReference type="InterPro" id="IPR025263">
    <property type="entry name" value="YhdP_central"/>
</dbReference>
<dbReference type="InterPro" id="IPR011836">
    <property type="entry name" value="YhdP"/>
</dbReference>
<reference evidence="3" key="1">
    <citation type="submission" date="2017-08" db="EMBL/GenBank/DDBJ databases">
        <title>A dynamic microbial community with high functional redundancy inhabits the cold, oxic subseafloor aquifer.</title>
        <authorList>
            <person name="Tully B.J."/>
            <person name="Wheat C.G."/>
            <person name="Glazer B.T."/>
            <person name="Huber J.A."/>
        </authorList>
    </citation>
    <scope>NUCLEOTIDE SEQUENCE [LARGE SCALE GENOMIC DNA]</scope>
</reference>
<proteinExistence type="predicted"/>
<dbReference type="PANTHER" id="PTHR38690">
    <property type="entry name" value="PROTEASE-RELATED"/>
    <property type="match status" value="1"/>
</dbReference>
<comment type="caution">
    <text evidence="2">The sequence shown here is derived from an EMBL/GenBank/DDBJ whole genome shotgun (WGS) entry which is preliminary data.</text>
</comment>
<accession>A0A2A4XE87</accession>
<evidence type="ECO:0000259" key="1">
    <source>
        <dbReference type="Pfam" id="PF13116"/>
    </source>
</evidence>
<sequence length="1351" mass="148087">MLSSILKKVRQQLVLMLAVALVLVAAYVSAGRQFMPAVSGYVSFFEEQIFERSGIPISVDSLVGDFDGFNPILHVNGMTLLVADDEVVAGDAALFLQSATVIVDIPQSIWQRTWVLEDFIVESLEINLDQLESGAWLLRGLSGGDGGSIDFDSLYRSLQQISQLSVRNVAINLHTFEGEMLSFRNGLATIANRDGTHYLHANLSLADSPEEMVLSIEVTGNDLADMSGQMHIELPHADYSELFHRQTLEDLSIDELFGGGSFWLTFARGELSEFISEFELDTLALLSNTSDSLSLHDLSGRAGLVRQSADDSWELSLSDMGLSWQELRWSPFNVYVSFKPETSVAVRADSIDVSLIAQFVESSGLLSESARLQLEQYAPRGKLENFSILLPLEEQSAEHMIIKTNLNNVDVGSVRGSPNMWGLDGYAEIDYDATSRRAAGFAEVESNRFRLNIPNVFTSIWDHNYVNGSLGFSLDLNEGMHLRLKSNAVVAESDVVEGRVQFTSIIDRPNEGEPRSDLELLIGALRFDAAGRAAYLPDAPQVSESLVNIMQWLDGAILDGILTDSGAVYRGSTLPNAAAPAKTFQGFYLLNDGELNFSDEWPNLSEVTAFVLEDDNNIDIEVQRTTSLDVVATSVNGSIRVNAEGENWLSIQGTAEGATTDGLHYLQNAAVGESLKAAFANWEAEGDFSANITVEVPLNRPQLQTKVRLEMSLEDNNLLIPDYAIQIDELTGPVVFDTRTGVEDSQLSGRLFEQIANIQLSSNSVEGNLVSIGVRAAGLVTPEQLIAWPMQSQFVQELLGSMEGQLAYQANLSIDQTGISEVPNRLVIDSTLLGASLALPHPFTKSVEVELPLKLDMKFSGDQQKIVGSLGPTLSFDLELEQGNIRDGLVFVGESQGNFENLRDNVSEGLVVLGNLDRFQLEQWSDFLAEFNSDESVSEGLGSSIEFVDLQIENFQFYGEELSDVNMRITPALAQNNWEIALQSNSIAGQVRLPFDSEDYLTLDLQYLRLSGEESDRIGPLQEAEVKKLLVAEEDPVDVLADIDPRELPRMHFSTNEFFIGDRPYGSWSFTLNPNSAGAEIDDLAFDFRGLRLGLDTVSSEQVENDPLDIDAGEPLLIPHFSWHFDGTTHESALTGVLTADNMADVLTENGFAASLESSSAEFVADLSWPGSPAFFTAANLSGDIAINIEDGRFLQRAGAAGALKLISILNFDAIMRRLRFSDDLLRSGLAYDEITGQMSILDGQVHIEDRLVISGPSSLYQITGDLNLKDESIVGEMYLTLPLSENIPWIGLLTANIPLAVGAYLFDRIFGSQVNSLTSAVYTLEGPWEDLEPEFKQAFGSPDSPTPTVQ</sequence>
<dbReference type="Pfam" id="PF13116">
    <property type="entry name" value="YhdP"/>
    <property type="match status" value="1"/>
</dbReference>
<protein>
    <recommendedName>
        <fullName evidence="1">YhdP central domain-containing protein</fullName>
    </recommendedName>
</protein>
<evidence type="ECO:0000313" key="2">
    <source>
        <dbReference type="EMBL" id="PCI80972.1"/>
    </source>
</evidence>
<organism evidence="2 3">
    <name type="scientific">SAR86 cluster bacterium</name>
    <dbReference type="NCBI Taxonomy" id="2030880"/>
    <lineage>
        <taxon>Bacteria</taxon>
        <taxon>Pseudomonadati</taxon>
        <taxon>Pseudomonadota</taxon>
        <taxon>Gammaproteobacteria</taxon>
        <taxon>SAR86 cluster</taxon>
    </lineage>
</organism>
<evidence type="ECO:0000313" key="3">
    <source>
        <dbReference type="Proteomes" id="UP000218767"/>
    </source>
</evidence>
<name>A0A2A4XE87_9GAMM</name>
<dbReference type="EMBL" id="NVUL01000007">
    <property type="protein sequence ID" value="PCI80972.1"/>
    <property type="molecule type" value="Genomic_DNA"/>
</dbReference>
<dbReference type="PANTHER" id="PTHR38690:SF1">
    <property type="entry name" value="PROTEASE"/>
    <property type="match status" value="1"/>
</dbReference>
<dbReference type="Proteomes" id="UP000218767">
    <property type="component" value="Unassembled WGS sequence"/>
</dbReference>
<gene>
    <name evidence="2" type="ORF">COB20_02435</name>
</gene>